<evidence type="ECO:0000313" key="4">
    <source>
        <dbReference type="Proteomes" id="UP000229056"/>
    </source>
</evidence>
<dbReference type="InterPro" id="IPR029061">
    <property type="entry name" value="THDP-binding"/>
</dbReference>
<dbReference type="Proteomes" id="UP000229056">
    <property type="component" value="Unassembled WGS sequence"/>
</dbReference>
<evidence type="ECO:0000256" key="1">
    <source>
        <dbReference type="ARBA" id="ARBA00023002"/>
    </source>
</evidence>
<dbReference type="AlphaFoldDB" id="A0A2H0W4X8"/>
<proteinExistence type="predicted"/>
<accession>A0A2H0W4X8</accession>
<sequence length="281" mass="31221">MDKPGVQFRTNQKITWCPGCPDHIILESARRTLISLVEQGYNKNNFAMAAGIGCHGKIFDYLNISGIYALHGRAIPTAIGMKMGNPNLELLVFAGDGDTYAEGMAHFIHACRFNPDLTLFVNDNQSFSLTTGQATPTSQPGFKSNLEPLGNFNSPLNPIHLALSAGASFVARCNANDIEHTRMVMEAAIKHKGFSFVEILQDCVVFNLYVNNKDRLMYKLPEAKRTLKKALALSQEYDYINNKGKIPLGIFYAQPRPSLDEEWPQLVNLKNKKVGWGGLKK</sequence>
<gene>
    <name evidence="3" type="ORF">COT80_02190</name>
</gene>
<dbReference type="GO" id="GO:0045333">
    <property type="term" value="P:cellular respiration"/>
    <property type="evidence" value="ECO:0007669"/>
    <property type="project" value="UniProtKB-ARBA"/>
</dbReference>
<dbReference type="Pfam" id="PF02775">
    <property type="entry name" value="TPP_enzyme_C"/>
    <property type="match status" value="1"/>
</dbReference>
<dbReference type="SUPFAM" id="SSF52518">
    <property type="entry name" value="Thiamin diphosphate-binding fold (THDP-binding)"/>
    <property type="match status" value="1"/>
</dbReference>
<comment type="caution">
    <text evidence="3">The sequence shown here is derived from an EMBL/GenBank/DDBJ whole genome shotgun (WGS) entry which is preliminary data.</text>
</comment>
<dbReference type="PANTHER" id="PTHR48084">
    <property type="entry name" value="2-OXOGLUTARATE OXIDOREDUCTASE SUBUNIT KORB-RELATED"/>
    <property type="match status" value="1"/>
</dbReference>
<dbReference type="GO" id="GO:0030976">
    <property type="term" value="F:thiamine pyrophosphate binding"/>
    <property type="evidence" value="ECO:0007669"/>
    <property type="project" value="InterPro"/>
</dbReference>
<name>A0A2H0W4X8_9BACT</name>
<dbReference type="EMBL" id="PEZY01000005">
    <property type="protein sequence ID" value="PIS06354.1"/>
    <property type="molecule type" value="Genomic_DNA"/>
</dbReference>
<dbReference type="InterPro" id="IPR011766">
    <property type="entry name" value="TPP_enzyme_TPP-bd"/>
</dbReference>
<dbReference type="Gene3D" id="3.40.50.970">
    <property type="match status" value="1"/>
</dbReference>
<feature type="domain" description="Thiamine pyrophosphate enzyme TPP-binding" evidence="2">
    <location>
        <begin position="52"/>
        <end position="199"/>
    </location>
</feature>
<dbReference type="CDD" id="cd03375">
    <property type="entry name" value="TPP_OGFOR"/>
    <property type="match status" value="1"/>
</dbReference>
<reference evidence="4" key="1">
    <citation type="submission" date="2017-09" db="EMBL/GenBank/DDBJ databases">
        <title>Depth-based differentiation of microbial function through sediment-hosted aquifers and enrichment of novel symbionts in the deep terrestrial subsurface.</title>
        <authorList>
            <person name="Probst A.J."/>
            <person name="Ladd B."/>
            <person name="Jarett J.K."/>
            <person name="Geller-Mcgrath D.E."/>
            <person name="Sieber C.M.K."/>
            <person name="Emerson J.B."/>
            <person name="Anantharaman K."/>
            <person name="Thomas B.C."/>
            <person name="Malmstrom R."/>
            <person name="Stieglmeier M."/>
            <person name="Klingl A."/>
            <person name="Woyke T."/>
            <person name="Ryan C.M."/>
            <person name="Banfield J.F."/>
        </authorList>
    </citation>
    <scope>NUCLEOTIDE SEQUENCE [LARGE SCALE GENOMIC DNA]</scope>
</reference>
<keyword evidence="1" id="KW-0560">Oxidoreductase</keyword>
<dbReference type="GO" id="GO:0016625">
    <property type="term" value="F:oxidoreductase activity, acting on the aldehyde or oxo group of donors, iron-sulfur protein as acceptor"/>
    <property type="evidence" value="ECO:0007669"/>
    <property type="project" value="UniProtKB-ARBA"/>
</dbReference>
<organism evidence="3 4">
    <name type="scientific">Candidatus Buchananbacteria bacterium CG10_big_fil_rev_8_21_14_0_10_33_19</name>
    <dbReference type="NCBI Taxonomy" id="1974525"/>
    <lineage>
        <taxon>Bacteria</taxon>
        <taxon>Candidatus Buchananiibacteriota</taxon>
    </lineage>
</organism>
<evidence type="ECO:0000313" key="3">
    <source>
        <dbReference type="EMBL" id="PIS06354.1"/>
    </source>
</evidence>
<dbReference type="PANTHER" id="PTHR48084:SF4">
    <property type="entry name" value="2-OXOGLUTARATE OXIDOREDUCTASE SUBUNIT KORB"/>
    <property type="match status" value="1"/>
</dbReference>
<evidence type="ECO:0000259" key="2">
    <source>
        <dbReference type="Pfam" id="PF02775"/>
    </source>
</evidence>
<dbReference type="InterPro" id="IPR051457">
    <property type="entry name" value="2-oxoacid:Fd_oxidoreductase"/>
</dbReference>
<protein>
    <recommendedName>
        <fullName evidence="2">Thiamine pyrophosphate enzyme TPP-binding domain-containing protein</fullName>
    </recommendedName>
</protein>